<evidence type="ECO:0000313" key="5">
    <source>
        <dbReference type="Proteomes" id="UP001652622"/>
    </source>
</evidence>
<dbReference type="InterPro" id="IPR008382">
    <property type="entry name" value="SPHK1-interactor_AKAP_110"/>
</dbReference>
<feature type="domain" description="A-kinase anchor 110kDa C-terminal" evidence="4">
    <location>
        <begin position="1589"/>
        <end position="1679"/>
    </location>
</feature>
<proteinExistence type="inferred from homology"/>
<dbReference type="OMA" id="VNVFANE"/>
<dbReference type="GO" id="GO:0051018">
    <property type="term" value="F:protein kinase A binding"/>
    <property type="evidence" value="ECO:0007669"/>
    <property type="project" value="TreeGrafter"/>
</dbReference>
<protein>
    <submittedName>
        <fullName evidence="6">A-kinase anchor protein SPHKAP isoform X1</fullName>
    </submittedName>
</protein>
<dbReference type="RefSeq" id="XP_034295235.1">
    <property type="nucleotide sequence ID" value="XM_034439344.2"/>
</dbReference>
<reference evidence="6" key="1">
    <citation type="submission" date="2025-08" db="UniProtKB">
        <authorList>
            <consortium name="RefSeq"/>
        </authorList>
    </citation>
    <scope>IDENTIFICATION</scope>
    <source>
        <tissue evidence="6">Blood</tissue>
    </source>
</reference>
<dbReference type="Pfam" id="PF05716">
    <property type="entry name" value="AKAP_110"/>
    <property type="match status" value="1"/>
</dbReference>
<evidence type="ECO:0000259" key="4">
    <source>
        <dbReference type="Pfam" id="PF05716"/>
    </source>
</evidence>
<dbReference type="GeneID" id="117678348"/>
<sequence>MTTAADPSLKVSLSNFECPLMYEISHHGGTDNSVRSSVKACKKVLCSNSLLDSTDYWLQNQKTPCRIGIMEDKMDKNCTSVCFVNLDAGKADYNSEFMKQRLVNISPNLPKFIASMNVQPPKDNEIIFLSGLTSENLQADFEVSECSWLADICLLQCARGNQRKNTSCIIFEINKFLIGLELVQEKQLHIEATSLKLEDDTNCSVSSIEEDFLTASEHFEDEDDEYKQGEENLHLAAEFKKYREGDCEDLHCKKAQVPFFLKGSCISHDSTASTRSSESSEEEYNSEAEDNVLETVDEANKQLNWKVGKYNTTGKCKPLSSTDDKKDFGKSDNNKSENVCYTITTKEDVVLLDELATGQRSHLDTLNCRVERTPHPLIQNDQAPTGQFATNLAESVLQDAFIRLSQSTFTKETALDISVSNPLTSTACGTQNEMACRSWNALPKIVIVQSPDGSDKSEWPGSNFPSLHPWSEVEHSSGADFFQDNSPSKSTQSPLEVALACAATVIGTISSPHAAEKLREQESLNSVMTVGNREVEEKTSQSTNSNCNSVSYSFLPDLSDMAQMANVVAVHGLGEKKDIYPVTSSGLLSAAETSTAVTLHCSIAIGSTMENLNNSIAQVLFKEASLVLTRPHAYRTMGEFMESVNGKIVQAATKPSTALLDEIIVDELAQNLSNIILRHSVEEVRKKQHSEKNIDACLESTQDVFTATANQLLFNVFYFTCKKMNDITQLNECSNTFIPDTFNKQVMDCQPKETKNDVLHRSSSCSNNKLTSNFHDKDGLLMTNLVNNVKEEIVPNALESLSTVNAQSSLSRKTSSKKRYLKRITKECCRPVNPNSNYMKAELSPFSSRENQTLGSEGIHGLQEFLTSSVSIITENHEEPTCDAAWHNERQLSVPFLGNQGILPTRPLVYLMHPADKYCITDFAEELAETVVSMATEIAAICLDNSNGKQPWFCAWQRGSDYLMPQALPCRSMKRKKETQTSGSTVRKHRPPRLSEIKRKTDEHPELKEWLMNRVVDDSINLDDTLDLSTNFANEAAAKIMNLAEFSVADNVWQNPSHPQNRLHCDRWNRVNASSCESIPEEDLDSKGSINTLALINTLGQSISRTSSVSKQSSCESITDEFSRFMVNQMETEGREFDLLLDYYAGKNANNIITSALQQVTKKNGHLNVKPSCPSKQSSTESITEEFYRYMLREIEKEHKEKVYSAKNAKEWSSSLLLPSQRSSFCFRQSSVPDNRSSTSRLTVNMPIKANSLDGFSRSGHGDSLTVYPVNTASSSGLCKSDSYLYQRCRTDQVTDMLIHETWANSIKALMCKNKIILDSGEVAQPEQHPPHVQQYAHRLAANIVESGKTLIAVHQDSTKKDHVTESIHSPSGMQNNSKPFGDRRYLDEKEQQASFPGLFSIKPTSSSSCLREVPLIQIETDQRQHLDNASEPLNGINVTSSKAKEDLLKGKPIDADSGQQLISSNSHGLTVCSCPESEASVDNTAVEEFPVPLSSSEESTCSSWCQLANNPDDTSSYLQLSERSMSNGNSSTSSSLGIMDLEIYQENIPSSHAFNDLTEGGVFCEKLPEKIEAGTSGLTVETTNEQKDLLVINVDLEPEYPDAELRATLQWIAASEFGIPMIYFKKSQEHRIEKFLDVVQFVHQKCWKVGDIFHAVVQFCKLHEESKGPTLSLFDWLLELG</sequence>
<comment type="similarity">
    <text evidence="1">Belongs to the AKAP110 family.</text>
</comment>
<accession>A0A6P9DVX1</accession>
<feature type="region of interest" description="Disordered" evidence="3">
    <location>
        <begin position="268"/>
        <end position="289"/>
    </location>
</feature>
<dbReference type="PANTHER" id="PTHR10226:SF7">
    <property type="entry name" value="A-KINASE ANCHOR PROTEIN SPHKAP"/>
    <property type="match status" value="1"/>
</dbReference>
<keyword evidence="2" id="KW-0597">Phosphoprotein</keyword>
<dbReference type="KEGG" id="pgut:117678348"/>
<dbReference type="InterPro" id="IPR018292">
    <property type="entry name" value="AKAP_110_C"/>
</dbReference>
<dbReference type="OrthoDB" id="6154436at2759"/>
<evidence type="ECO:0000313" key="6">
    <source>
        <dbReference type="RefSeq" id="XP_034295235.1"/>
    </source>
</evidence>
<evidence type="ECO:0000256" key="1">
    <source>
        <dbReference type="ARBA" id="ARBA00005764"/>
    </source>
</evidence>
<name>A0A6P9DVX1_PANGU</name>
<evidence type="ECO:0000256" key="3">
    <source>
        <dbReference type="SAM" id="MobiDB-lite"/>
    </source>
</evidence>
<gene>
    <name evidence="6" type="primary">SPHKAP</name>
</gene>
<feature type="compositionally biased region" description="Acidic residues" evidence="3">
    <location>
        <begin position="279"/>
        <end position="289"/>
    </location>
</feature>
<organism evidence="5 6">
    <name type="scientific">Pantherophis guttatus</name>
    <name type="common">Corn snake</name>
    <name type="synonym">Elaphe guttata</name>
    <dbReference type="NCBI Taxonomy" id="94885"/>
    <lineage>
        <taxon>Eukaryota</taxon>
        <taxon>Metazoa</taxon>
        <taxon>Chordata</taxon>
        <taxon>Craniata</taxon>
        <taxon>Vertebrata</taxon>
        <taxon>Euteleostomi</taxon>
        <taxon>Lepidosauria</taxon>
        <taxon>Squamata</taxon>
        <taxon>Bifurcata</taxon>
        <taxon>Unidentata</taxon>
        <taxon>Episquamata</taxon>
        <taxon>Toxicofera</taxon>
        <taxon>Serpentes</taxon>
        <taxon>Colubroidea</taxon>
        <taxon>Colubridae</taxon>
        <taxon>Colubrinae</taxon>
        <taxon>Pantherophis</taxon>
    </lineage>
</organism>
<dbReference type="InParanoid" id="A0A6P9DVX1"/>
<keyword evidence="5" id="KW-1185">Reference proteome</keyword>
<dbReference type="GO" id="GO:0005739">
    <property type="term" value="C:mitochondrion"/>
    <property type="evidence" value="ECO:0007669"/>
    <property type="project" value="TreeGrafter"/>
</dbReference>
<dbReference type="Proteomes" id="UP001652622">
    <property type="component" value="Unplaced"/>
</dbReference>
<dbReference type="CTD" id="80309"/>
<evidence type="ECO:0000256" key="2">
    <source>
        <dbReference type="ARBA" id="ARBA00022553"/>
    </source>
</evidence>
<feature type="compositionally biased region" description="Low complexity" evidence="3">
    <location>
        <begin position="268"/>
        <end position="277"/>
    </location>
</feature>
<dbReference type="PANTHER" id="PTHR10226">
    <property type="entry name" value="A KINASE ANCHOR PROTEIN"/>
    <property type="match status" value="1"/>
</dbReference>